<dbReference type="EMBL" id="CCKQ01019001">
    <property type="protein sequence ID" value="CDW91005.1"/>
    <property type="molecule type" value="Genomic_DNA"/>
</dbReference>
<accession>A0A078B917</accession>
<name>A0A078B917_STYLE</name>
<gene>
    <name evidence="1" type="primary">Contig15451.g16465</name>
    <name evidence="1" type="ORF">STYLEM_20153</name>
</gene>
<evidence type="ECO:0000313" key="1">
    <source>
        <dbReference type="EMBL" id="CDW91005.1"/>
    </source>
</evidence>
<proteinExistence type="predicted"/>
<dbReference type="InParanoid" id="A0A078B917"/>
<evidence type="ECO:0000313" key="2">
    <source>
        <dbReference type="Proteomes" id="UP000039865"/>
    </source>
</evidence>
<protein>
    <submittedName>
        <fullName evidence="1">Uncharacterized protein</fullName>
    </submittedName>
</protein>
<reference evidence="1 2" key="1">
    <citation type="submission" date="2014-06" db="EMBL/GenBank/DDBJ databases">
        <authorList>
            <person name="Swart Estienne"/>
        </authorList>
    </citation>
    <scope>NUCLEOTIDE SEQUENCE [LARGE SCALE GENOMIC DNA]</scope>
    <source>
        <strain evidence="1 2">130c</strain>
    </source>
</reference>
<dbReference type="Proteomes" id="UP000039865">
    <property type="component" value="Unassembled WGS sequence"/>
</dbReference>
<dbReference type="AlphaFoldDB" id="A0A078B917"/>
<keyword evidence="2" id="KW-1185">Reference proteome</keyword>
<organism evidence="1 2">
    <name type="scientific">Stylonychia lemnae</name>
    <name type="common">Ciliate</name>
    <dbReference type="NCBI Taxonomy" id="5949"/>
    <lineage>
        <taxon>Eukaryota</taxon>
        <taxon>Sar</taxon>
        <taxon>Alveolata</taxon>
        <taxon>Ciliophora</taxon>
        <taxon>Intramacronucleata</taxon>
        <taxon>Spirotrichea</taxon>
        <taxon>Stichotrichia</taxon>
        <taxon>Sporadotrichida</taxon>
        <taxon>Oxytrichidae</taxon>
        <taxon>Stylonychinae</taxon>
        <taxon>Stylonychia</taxon>
    </lineage>
</organism>
<sequence>MNGDYAIDEDIESVIQMIGRPINERLSLVNLLKLRVLDLKDVSTGFLHQFPRLQHFSFKNQVSKEEFIILLHSLNQSQLKEIEFNYFRSYDEIDQTLEDDLEIQILFKIQDFNKLESISCNFIEPYEISDGKVYSVTNDIKKFFALDLPNLKNLELNFIPSNQFENLLEQFSKNKPVQQQRQRRIRRNRMNNLQSVMDSKIYKYIRLEVNQEQRSLEAQQKDIFVDFKKVLKYLNQTKLPKTLAIKGIEVLINDEIIEDLAQIDNHLIKYTTNKQDFKTLYDYMKQIQFRF</sequence>